<evidence type="ECO:0008006" key="3">
    <source>
        <dbReference type="Google" id="ProtNLM"/>
    </source>
</evidence>
<evidence type="ECO:0000313" key="1">
    <source>
        <dbReference type="EMBL" id="GBN44014.1"/>
    </source>
</evidence>
<reference evidence="1 2" key="1">
    <citation type="journal article" date="2019" name="Sci. Rep.">
        <title>Orb-weaving spider Araneus ventricosus genome elucidates the spidroin gene catalogue.</title>
        <authorList>
            <person name="Kono N."/>
            <person name="Nakamura H."/>
            <person name="Ohtoshi R."/>
            <person name="Moran D.A.P."/>
            <person name="Shinohara A."/>
            <person name="Yoshida Y."/>
            <person name="Fujiwara M."/>
            <person name="Mori M."/>
            <person name="Tomita M."/>
            <person name="Arakawa K."/>
        </authorList>
    </citation>
    <scope>NUCLEOTIDE SEQUENCE [LARGE SCALE GENOMIC DNA]</scope>
</reference>
<proteinExistence type="predicted"/>
<dbReference type="EMBL" id="BGPR01010058">
    <property type="protein sequence ID" value="GBN44014.1"/>
    <property type="molecule type" value="Genomic_DNA"/>
</dbReference>
<sequence length="498" mass="56616">MAAQSLYEICLLRTVSLMKTGTWKTCSTNPFSNVPSGIIDDLMLCLTKRRVNLGEIYLRRVRLSDFSLLLTSGKLTHLRLNPFEFKKEYDLFLKIMRTNCCKEVRILTLYLPANVASNPLMETLISLCPKLEEFNSNIILPNFEVLKNCEGLRILRFRRSFDSHHSSADCSALALLGNLEFVSFVDMDSDIAFKVLQHCKKLISIGNNDSLNALKKIYDLKKYSSSTTDICDHFQLRKCVWVTNMASNSRESDKEISAFSEKVKIAVSLCPLVADLVICVYQGESVKELKKLKKLTILKIDFLYCVDDYLPNFFDLLHEIGPQLKFLFVLCAHTISVDIICEYCPNLLILDIHGDATVSNPVLTNHCLLLNKLRVTSADRESLLFLLSNCKRLEELIMQKVLCLDDCLLDLVLKVNPLAELTEISISQSSLSKEGFRALLQKAHSLQKVLTSSNSFGMVQSLIDELNLKTVWNGYFYDLPYHFRLQCGQIGLSPFNPR</sequence>
<comment type="caution">
    <text evidence="1">The sequence shown here is derived from an EMBL/GenBank/DDBJ whole genome shotgun (WGS) entry which is preliminary data.</text>
</comment>
<gene>
    <name evidence="1" type="ORF">AVEN_197597_1</name>
</gene>
<name>A0A4Y2NY96_ARAVE</name>
<evidence type="ECO:0000313" key="2">
    <source>
        <dbReference type="Proteomes" id="UP000499080"/>
    </source>
</evidence>
<dbReference type="SUPFAM" id="SSF52047">
    <property type="entry name" value="RNI-like"/>
    <property type="match status" value="1"/>
</dbReference>
<keyword evidence="2" id="KW-1185">Reference proteome</keyword>
<dbReference type="Proteomes" id="UP000499080">
    <property type="component" value="Unassembled WGS sequence"/>
</dbReference>
<dbReference type="OrthoDB" id="6478541at2759"/>
<organism evidence="1 2">
    <name type="scientific">Araneus ventricosus</name>
    <name type="common">Orbweaver spider</name>
    <name type="synonym">Epeira ventricosa</name>
    <dbReference type="NCBI Taxonomy" id="182803"/>
    <lineage>
        <taxon>Eukaryota</taxon>
        <taxon>Metazoa</taxon>
        <taxon>Ecdysozoa</taxon>
        <taxon>Arthropoda</taxon>
        <taxon>Chelicerata</taxon>
        <taxon>Arachnida</taxon>
        <taxon>Araneae</taxon>
        <taxon>Araneomorphae</taxon>
        <taxon>Entelegynae</taxon>
        <taxon>Araneoidea</taxon>
        <taxon>Araneidae</taxon>
        <taxon>Araneus</taxon>
    </lineage>
</organism>
<protein>
    <recommendedName>
        <fullName evidence="3">F-box domain-containing protein</fullName>
    </recommendedName>
</protein>
<accession>A0A4Y2NY96</accession>
<dbReference type="AlphaFoldDB" id="A0A4Y2NY96"/>